<protein>
    <submittedName>
        <fullName evidence="1">Uncharacterized protein</fullName>
    </submittedName>
</protein>
<dbReference type="EMBL" id="DTKQ01000042">
    <property type="protein sequence ID" value="HGZ79471.1"/>
    <property type="molecule type" value="Genomic_DNA"/>
</dbReference>
<evidence type="ECO:0000313" key="1">
    <source>
        <dbReference type="EMBL" id="HGZ79471.1"/>
    </source>
</evidence>
<comment type="caution">
    <text evidence="1">The sequence shown here is derived from an EMBL/GenBank/DDBJ whole genome shotgun (WGS) entry which is preliminary data.</text>
</comment>
<proteinExistence type="predicted"/>
<organism evidence="1">
    <name type="scientific">Pseudothermotoga hypogea</name>
    <dbReference type="NCBI Taxonomy" id="57487"/>
    <lineage>
        <taxon>Bacteria</taxon>
        <taxon>Thermotogati</taxon>
        <taxon>Thermotogota</taxon>
        <taxon>Thermotogae</taxon>
        <taxon>Thermotogales</taxon>
        <taxon>Thermotogaceae</taxon>
        <taxon>Pseudothermotoga</taxon>
    </lineage>
</organism>
<accession>A0A832IF74</accession>
<gene>
    <name evidence="1" type="ORF">ENW55_05770</name>
</gene>
<name>A0A832IF74_9THEM</name>
<sequence length="81" mass="8761">MMKDENGVSPSEGYKICPNCGEKNEASADACECNSLLDEANKLSGFSAVSQTIEGVVESLIKAWYDRSAVEALGKRSDQKR</sequence>
<dbReference type="AlphaFoldDB" id="A0A832IF74"/>
<reference evidence="1" key="1">
    <citation type="journal article" date="2020" name="mSystems">
        <title>Genome- and Community-Level Interaction Insights into Carbon Utilization and Element Cycling Functions of Hydrothermarchaeota in Hydrothermal Sediment.</title>
        <authorList>
            <person name="Zhou Z."/>
            <person name="Liu Y."/>
            <person name="Xu W."/>
            <person name="Pan J."/>
            <person name="Luo Z.H."/>
            <person name="Li M."/>
        </authorList>
    </citation>
    <scope>NUCLEOTIDE SEQUENCE [LARGE SCALE GENOMIC DNA]</scope>
    <source>
        <strain evidence="1">SpSt-86</strain>
    </source>
</reference>